<feature type="compositionally biased region" description="Low complexity" evidence="1">
    <location>
        <begin position="212"/>
        <end position="221"/>
    </location>
</feature>
<reference evidence="2" key="1">
    <citation type="submission" date="2020-10" db="EMBL/GenBank/DDBJ databases">
        <authorList>
            <person name="Gilroy R."/>
        </authorList>
    </citation>
    <scope>NUCLEOTIDE SEQUENCE</scope>
    <source>
        <strain evidence="2">ChiGjej1B1-2707</strain>
    </source>
</reference>
<evidence type="ECO:0000313" key="3">
    <source>
        <dbReference type="Proteomes" id="UP000824261"/>
    </source>
</evidence>
<organism evidence="2 3">
    <name type="scientific">Candidatus Aveggerthella stercoripullorum</name>
    <dbReference type="NCBI Taxonomy" id="2840688"/>
    <lineage>
        <taxon>Bacteria</taxon>
        <taxon>Bacillati</taxon>
        <taxon>Actinomycetota</taxon>
        <taxon>Coriobacteriia</taxon>
        <taxon>Eggerthellales</taxon>
        <taxon>Eggerthellaceae</taxon>
        <taxon>Eggerthellaceae incertae sedis</taxon>
        <taxon>Candidatus Aveggerthella</taxon>
    </lineage>
</organism>
<proteinExistence type="predicted"/>
<feature type="region of interest" description="Disordered" evidence="1">
    <location>
        <begin position="196"/>
        <end position="240"/>
    </location>
</feature>
<reference evidence="2" key="2">
    <citation type="journal article" date="2021" name="PeerJ">
        <title>Extensive microbial diversity within the chicken gut microbiome revealed by metagenomics and culture.</title>
        <authorList>
            <person name="Gilroy R."/>
            <person name="Ravi A."/>
            <person name="Getino M."/>
            <person name="Pursley I."/>
            <person name="Horton D.L."/>
            <person name="Alikhan N.F."/>
            <person name="Baker D."/>
            <person name="Gharbi K."/>
            <person name="Hall N."/>
            <person name="Watson M."/>
            <person name="Adriaenssens E.M."/>
            <person name="Foster-Nyarko E."/>
            <person name="Jarju S."/>
            <person name="Secka A."/>
            <person name="Antonio M."/>
            <person name="Oren A."/>
            <person name="Chaudhuri R.R."/>
            <person name="La Ragione R."/>
            <person name="Hildebrand F."/>
            <person name="Pallen M.J."/>
        </authorList>
    </citation>
    <scope>NUCLEOTIDE SEQUENCE</scope>
    <source>
        <strain evidence="2">ChiGjej1B1-2707</strain>
    </source>
</reference>
<comment type="caution">
    <text evidence="2">The sequence shown here is derived from an EMBL/GenBank/DDBJ whole genome shotgun (WGS) entry which is preliminary data.</text>
</comment>
<protein>
    <submittedName>
        <fullName evidence="2">Uncharacterized protein</fullName>
    </submittedName>
</protein>
<name>A0A9D1D400_9ACTN</name>
<sequence>MPQPRPSCTLVLDIDERLYSEDVKLEVQRCYAYVCATLVRTHPATEGEPVNTARMLAKLGTRHYLHSADEGADELWSDVMERWIYNELHKIGNNMVIYNRRQREIGGTQLFFDWVEVELENGALTLAWRTDSTSFIAPECALLASRARTLLNEGSCGENVVRIQMPSDASYERQQQQAAEDRARIEAEKKAAAEAEAEAARQAAEEAEKAAEASFLESPALKAEEEAAEAEGEMREELREEIEEKYALPEADFAVDYTLWTVVFEDGTERDFDSTAGAFAVEDETR</sequence>
<dbReference type="Proteomes" id="UP000824261">
    <property type="component" value="Unassembled WGS sequence"/>
</dbReference>
<evidence type="ECO:0000313" key="2">
    <source>
        <dbReference type="EMBL" id="HIR02388.1"/>
    </source>
</evidence>
<evidence type="ECO:0000256" key="1">
    <source>
        <dbReference type="SAM" id="MobiDB-lite"/>
    </source>
</evidence>
<gene>
    <name evidence="2" type="ORF">IAA69_09045</name>
</gene>
<dbReference type="EMBL" id="DVGB01000109">
    <property type="protein sequence ID" value="HIR02388.1"/>
    <property type="molecule type" value="Genomic_DNA"/>
</dbReference>
<dbReference type="AlphaFoldDB" id="A0A9D1D400"/>
<accession>A0A9D1D400</accession>